<evidence type="ECO:0000313" key="3">
    <source>
        <dbReference type="Proteomes" id="UP000799770"/>
    </source>
</evidence>
<keyword evidence="3" id="KW-1185">Reference proteome</keyword>
<dbReference type="InterPro" id="IPR013241">
    <property type="entry name" value="RNase_P_Pop3"/>
</dbReference>
<evidence type="ECO:0000313" key="2">
    <source>
        <dbReference type="EMBL" id="KAF2112645.1"/>
    </source>
</evidence>
<dbReference type="GO" id="GO:0000172">
    <property type="term" value="C:ribonuclease MRP complex"/>
    <property type="evidence" value="ECO:0007669"/>
    <property type="project" value="TreeGrafter"/>
</dbReference>
<feature type="region of interest" description="Disordered" evidence="1">
    <location>
        <begin position="50"/>
        <end position="97"/>
    </location>
</feature>
<accession>A0A6A5YZR6</accession>
<dbReference type="GO" id="GO:0000171">
    <property type="term" value="F:ribonuclease MRP activity"/>
    <property type="evidence" value="ECO:0007669"/>
    <property type="project" value="TreeGrafter"/>
</dbReference>
<dbReference type="GO" id="GO:0005655">
    <property type="term" value="C:nucleolar ribonuclease P complex"/>
    <property type="evidence" value="ECO:0007669"/>
    <property type="project" value="TreeGrafter"/>
</dbReference>
<dbReference type="GO" id="GO:0004526">
    <property type="term" value="F:ribonuclease P activity"/>
    <property type="evidence" value="ECO:0007669"/>
    <property type="project" value="TreeGrafter"/>
</dbReference>
<dbReference type="PANTHER" id="PTHR28272:SF1">
    <property type="entry name" value="RIBONUCLEASES P_MRP PROTEIN SUBUNIT POP3"/>
    <property type="match status" value="1"/>
</dbReference>
<dbReference type="PANTHER" id="PTHR28272">
    <property type="entry name" value="RIBONUCLEASES P/MRP PROTEIN SUBUNIT POP3"/>
    <property type="match status" value="1"/>
</dbReference>
<protein>
    <submittedName>
        <fullName evidence="2">Uncharacterized protein</fullName>
    </submittedName>
</protein>
<feature type="region of interest" description="Disordered" evidence="1">
    <location>
        <begin position="1"/>
        <end position="27"/>
    </location>
</feature>
<proteinExistence type="predicted"/>
<feature type="region of interest" description="Disordered" evidence="1">
    <location>
        <begin position="167"/>
        <end position="191"/>
    </location>
</feature>
<dbReference type="GO" id="GO:0008033">
    <property type="term" value="P:tRNA processing"/>
    <property type="evidence" value="ECO:0007669"/>
    <property type="project" value="InterPro"/>
</dbReference>
<organism evidence="2 3">
    <name type="scientific">Lophiotrema nucula</name>
    <dbReference type="NCBI Taxonomy" id="690887"/>
    <lineage>
        <taxon>Eukaryota</taxon>
        <taxon>Fungi</taxon>
        <taxon>Dikarya</taxon>
        <taxon>Ascomycota</taxon>
        <taxon>Pezizomycotina</taxon>
        <taxon>Dothideomycetes</taxon>
        <taxon>Pleosporomycetidae</taxon>
        <taxon>Pleosporales</taxon>
        <taxon>Lophiotremataceae</taxon>
        <taxon>Lophiotrema</taxon>
    </lineage>
</organism>
<dbReference type="EMBL" id="ML977330">
    <property type="protein sequence ID" value="KAF2112645.1"/>
    <property type="molecule type" value="Genomic_DNA"/>
</dbReference>
<name>A0A6A5YZR6_9PLEO</name>
<gene>
    <name evidence="2" type="ORF">BDV96DRAFT_648894</name>
</gene>
<reference evidence="2" key="1">
    <citation type="journal article" date="2020" name="Stud. Mycol.">
        <title>101 Dothideomycetes genomes: a test case for predicting lifestyles and emergence of pathogens.</title>
        <authorList>
            <person name="Haridas S."/>
            <person name="Albert R."/>
            <person name="Binder M."/>
            <person name="Bloem J."/>
            <person name="Labutti K."/>
            <person name="Salamov A."/>
            <person name="Andreopoulos B."/>
            <person name="Baker S."/>
            <person name="Barry K."/>
            <person name="Bills G."/>
            <person name="Bluhm B."/>
            <person name="Cannon C."/>
            <person name="Castanera R."/>
            <person name="Culley D."/>
            <person name="Daum C."/>
            <person name="Ezra D."/>
            <person name="Gonzalez J."/>
            <person name="Henrissat B."/>
            <person name="Kuo A."/>
            <person name="Liang C."/>
            <person name="Lipzen A."/>
            <person name="Lutzoni F."/>
            <person name="Magnuson J."/>
            <person name="Mondo S."/>
            <person name="Nolan M."/>
            <person name="Ohm R."/>
            <person name="Pangilinan J."/>
            <person name="Park H.-J."/>
            <person name="Ramirez L."/>
            <person name="Alfaro M."/>
            <person name="Sun H."/>
            <person name="Tritt A."/>
            <person name="Yoshinaga Y."/>
            <person name="Zwiers L.-H."/>
            <person name="Turgeon B."/>
            <person name="Goodwin S."/>
            <person name="Spatafora J."/>
            <person name="Crous P."/>
            <person name="Grigoriev I."/>
        </authorList>
    </citation>
    <scope>NUCLEOTIDE SEQUENCE</scope>
    <source>
        <strain evidence="2">CBS 627.86</strain>
    </source>
</reference>
<sequence length="262" mass="28111">MAATSKKPSKPIFKTEIPFTETSSPTIAPQDRDVILDLVCTFLEPLGTHRKTHIQPSKGRKRKRSSKANIKSKDTTNSSTTPESTAPEQPPPPPALTTHILVGLNAVTRHLNDLAALTAPHTLLASTEEAKASHSKNEEGLRKLDLLIIPHPAPHSSLPHAHLPTLLYLSHPPSSPQKDETPTPASPPSSRGVKIVCLPTQAEPKLAAALHIPRVGAIGILEGAPGAETLVKYAREKVGELKCPWIEEAMRGEWKGVKISGG</sequence>
<feature type="compositionally biased region" description="Basic residues" evidence="1">
    <location>
        <begin position="50"/>
        <end position="66"/>
    </location>
</feature>
<feature type="compositionally biased region" description="Low complexity" evidence="1">
    <location>
        <begin position="75"/>
        <end position="87"/>
    </location>
</feature>
<dbReference type="Proteomes" id="UP000799770">
    <property type="component" value="Unassembled WGS sequence"/>
</dbReference>
<dbReference type="GO" id="GO:0034965">
    <property type="term" value="P:intronic box C/D snoRNA processing"/>
    <property type="evidence" value="ECO:0007669"/>
    <property type="project" value="TreeGrafter"/>
</dbReference>
<dbReference type="AlphaFoldDB" id="A0A6A5YZR6"/>
<evidence type="ECO:0000256" key="1">
    <source>
        <dbReference type="SAM" id="MobiDB-lite"/>
    </source>
</evidence>
<dbReference type="GO" id="GO:0005829">
    <property type="term" value="C:cytosol"/>
    <property type="evidence" value="ECO:0007669"/>
    <property type="project" value="TreeGrafter"/>
</dbReference>
<dbReference type="GO" id="GO:0006364">
    <property type="term" value="P:rRNA processing"/>
    <property type="evidence" value="ECO:0007669"/>
    <property type="project" value="InterPro"/>
</dbReference>
<dbReference type="OrthoDB" id="20109at2759"/>